<reference evidence="1" key="1">
    <citation type="journal article" date="2017" name="Nature">
        <title>The sunflower genome provides insights into oil metabolism, flowering and Asterid evolution.</title>
        <authorList>
            <person name="Badouin H."/>
            <person name="Gouzy J."/>
            <person name="Grassa C.J."/>
            <person name="Murat F."/>
            <person name="Staton S.E."/>
            <person name="Cottret L."/>
            <person name="Lelandais-Briere C."/>
            <person name="Owens G.L."/>
            <person name="Carrere S."/>
            <person name="Mayjonade B."/>
            <person name="Legrand L."/>
            <person name="Gill N."/>
            <person name="Kane N.C."/>
            <person name="Bowers J.E."/>
            <person name="Hubner S."/>
            <person name="Bellec A."/>
            <person name="Berard A."/>
            <person name="Berges H."/>
            <person name="Blanchet N."/>
            <person name="Boniface M.C."/>
            <person name="Brunel D."/>
            <person name="Catrice O."/>
            <person name="Chaidir N."/>
            <person name="Claudel C."/>
            <person name="Donnadieu C."/>
            <person name="Faraut T."/>
            <person name="Fievet G."/>
            <person name="Helmstetter N."/>
            <person name="King M."/>
            <person name="Knapp S.J."/>
            <person name="Lai Z."/>
            <person name="Le Paslier M.C."/>
            <person name="Lippi Y."/>
            <person name="Lorenzon L."/>
            <person name="Mandel J.R."/>
            <person name="Marage G."/>
            <person name="Marchand G."/>
            <person name="Marquand E."/>
            <person name="Bret-Mestries E."/>
            <person name="Morien E."/>
            <person name="Nambeesan S."/>
            <person name="Nguyen T."/>
            <person name="Pegot-Espagnet P."/>
            <person name="Pouilly N."/>
            <person name="Raftis F."/>
            <person name="Sallet E."/>
            <person name="Schiex T."/>
            <person name="Thomas J."/>
            <person name="Vandecasteele C."/>
            <person name="Vares D."/>
            <person name="Vear F."/>
            <person name="Vautrin S."/>
            <person name="Crespi M."/>
            <person name="Mangin B."/>
            <person name="Burke J.M."/>
            <person name="Salse J."/>
            <person name="Munos S."/>
            <person name="Vincourt P."/>
            <person name="Rieseberg L.H."/>
            <person name="Langlade N.B."/>
        </authorList>
    </citation>
    <scope>NUCLEOTIDE SEQUENCE</scope>
    <source>
        <tissue evidence="1">Leaves</tissue>
    </source>
</reference>
<name>A0A9K3DGN8_HELAN</name>
<dbReference type="Proteomes" id="UP000215914">
    <property type="component" value="Unassembled WGS sequence"/>
</dbReference>
<dbReference type="EMBL" id="MNCJ02000332">
    <property type="protein sequence ID" value="KAF5755026.1"/>
    <property type="molecule type" value="Genomic_DNA"/>
</dbReference>
<comment type="caution">
    <text evidence="1">The sequence shown here is derived from an EMBL/GenBank/DDBJ whole genome shotgun (WGS) entry which is preliminary data.</text>
</comment>
<proteinExistence type="predicted"/>
<keyword evidence="2" id="KW-1185">Reference proteome</keyword>
<dbReference type="AlphaFoldDB" id="A0A9K3DGN8"/>
<evidence type="ECO:0000313" key="2">
    <source>
        <dbReference type="Proteomes" id="UP000215914"/>
    </source>
</evidence>
<accession>A0A9K3DGN8</accession>
<reference evidence="1" key="2">
    <citation type="submission" date="2020-06" db="EMBL/GenBank/DDBJ databases">
        <title>Helianthus annuus Genome sequencing and assembly Release 2.</title>
        <authorList>
            <person name="Gouzy J."/>
            <person name="Langlade N."/>
            <person name="Munos S."/>
        </authorList>
    </citation>
    <scope>NUCLEOTIDE SEQUENCE</scope>
    <source>
        <tissue evidence="1">Leaves</tissue>
    </source>
</reference>
<protein>
    <submittedName>
        <fullName evidence="1">Uncharacterized protein</fullName>
    </submittedName>
</protein>
<sequence length="61" mass="6976">MKSFYAVFEVCSAERHHHQVSGHLVSRKQTNMQSIKTPLQLLNSSPILIYLILNLLDKAIL</sequence>
<organism evidence="1 2">
    <name type="scientific">Helianthus annuus</name>
    <name type="common">Common sunflower</name>
    <dbReference type="NCBI Taxonomy" id="4232"/>
    <lineage>
        <taxon>Eukaryota</taxon>
        <taxon>Viridiplantae</taxon>
        <taxon>Streptophyta</taxon>
        <taxon>Embryophyta</taxon>
        <taxon>Tracheophyta</taxon>
        <taxon>Spermatophyta</taxon>
        <taxon>Magnoliopsida</taxon>
        <taxon>eudicotyledons</taxon>
        <taxon>Gunneridae</taxon>
        <taxon>Pentapetalae</taxon>
        <taxon>asterids</taxon>
        <taxon>campanulids</taxon>
        <taxon>Asterales</taxon>
        <taxon>Asteraceae</taxon>
        <taxon>Asteroideae</taxon>
        <taxon>Heliantheae alliance</taxon>
        <taxon>Heliantheae</taxon>
        <taxon>Helianthus</taxon>
    </lineage>
</organism>
<gene>
    <name evidence="1" type="ORF">HanXRQr2_Chr17g0797951</name>
</gene>
<evidence type="ECO:0000313" key="1">
    <source>
        <dbReference type="EMBL" id="KAF5755026.1"/>
    </source>
</evidence>
<dbReference type="Gramene" id="mRNA:HanXRQr2_Chr17g0797951">
    <property type="protein sequence ID" value="CDS:HanXRQr2_Chr17g0797951.1"/>
    <property type="gene ID" value="HanXRQr2_Chr17g0797951"/>
</dbReference>